<dbReference type="RefSeq" id="WP_002694752.1">
    <property type="nucleotide sequence ID" value="NZ_AAWS01000006.1"/>
</dbReference>
<feature type="chain" id="PRO_5002642161" description="Lipoprotein" evidence="1">
    <location>
        <begin position="23"/>
        <end position="124"/>
    </location>
</feature>
<keyword evidence="3" id="KW-1185">Reference proteome</keyword>
<name>A1ZGA0_MICM2</name>
<evidence type="ECO:0000313" key="3">
    <source>
        <dbReference type="Proteomes" id="UP000004095"/>
    </source>
</evidence>
<dbReference type="EMBL" id="AAWS01000006">
    <property type="protein sequence ID" value="EAY30517.1"/>
    <property type="molecule type" value="Genomic_DNA"/>
</dbReference>
<gene>
    <name evidence="2" type="ORF">M23134_03153</name>
</gene>
<reference evidence="2 3" key="1">
    <citation type="submission" date="2007-01" db="EMBL/GenBank/DDBJ databases">
        <authorList>
            <person name="Haygood M."/>
            <person name="Podell S."/>
            <person name="Anderson C."/>
            <person name="Hopkinson B."/>
            <person name="Roe K."/>
            <person name="Barbeau K."/>
            <person name="Gaasterland T."/>
            <person name="Ferriera S."/>
            <person name="Johnson J."/>
            <person name="Kravitz S."/>
            <person name="Beeson K."/>
            <person name="Sutton G."/>
            <person name="Rogers Y.-H."/>
            <person name="Friedman R."/>
            <person name="Frazier M."/>
            <person name="Venter J.C."/>
        </authorList>
    </citation>
    <scope>NUCLEOTIDE SEQUENCE [LARGE SCALE GENOMIC DNA]</scope>
    <source>
        <strain evidence="2 3">ATCC 23134</strain>
    </source>
</reference>
<proteinExistence type="predicted"/>
<dbReference type="AlphaFoldDB" id="A1ZGA0"/>
<accession>A1ZGA0</accession>
<dbReference type="OrthoDB" id="1549499at2"/>
<feature type="signal peptide" evidence="1">
    <location>
        <begin position="1"/>
        <end position="22"/>
    </location>
</feature>
<keyword evidence="1" id="KW-0732">Signal</keyword>
<evidence type="ECO:0000313" key="2">
    <source>
        <dbReference type="EMBL" id="EAY30517.1"/>
    </source>
</evidence>
<sequence>MTKQLFFLLLVGMFFSTISAQAQWRNKYKCHNFYGNGITEYIISKSDKNNSKVAEYWYYTSRNAKRIKLVVLSTKEVISGMEGTTIVKVRFPNGKTIYTLEFVPGGLYCLAPNGKKQAYTYIPN</sequence>
<evidence type="ECO:0008006" key="4">
    <source>
        <dbReference type="Google" id="ProtNLM"/>
    </source>
</evidence>
<organism evidence="2 3">
    <name type="scientific">Microscilla marina ATCC 23134</name>
    <dbReference type="NCBI Taxonomy" id="313606"/>
    <lineage>
        <taxon>Bacteria</taxon>
        <taxon>Pseudomonadati</taxon>
        <taxon>Bacteroidota</taxon>
        <taxon>Cytophagia</taxon>
        <taxon>Cytophagales</taxon>
        <taxon>Microscillaceae</taxon>
        <taxon>Microscilla</taxon>
    </lineage>
</organism>
<dbReference type="Proteomes" id="UP000004095">
    <property type="component" value="Unassembled WGS sequence"/>
</dbReference>
<evidence type="ECO:0000256" key="1">
    <source>
        <dbReference type="SAM" id="SignalP"/>
    </source>
</evidence>
<comment type="caution">
    <text evidence="2">The sequence shown here is derived from an EMBL/GenBank/DDBJ whole genome shotgun (WGS) entry which is preliminary data.</text>
</comment>
<protein>
    <recommendedName>
        <fullName evidence="4">Lipoprotein</fullName>
    </recommendedName>
</protein>